<dbReference type="OMA" id="SFFARDK"/>
<dbReference type="InterPro" id="IPR002885">
    <property type="entry name" value="PPR_rpt"/>
</dbReference>
<evidence type="ECO:0000256" key="2">
    <source>
        <dbReference type="PROSITE-ProRule" id="PRU00708"/>
    </source>
</evidence>
<dbReference type="GO" id="GO:0003723">
    <property type="term" value="F:RNA binding"/>
    <property type="evidence" value="ECO:0000318"/>
    <property type="project" value="GO_Central"/>
</dbReference>
<evidence type="ECO:0000256" key="1">
    <source>
        <dbReference type="ARBA" id="ARBA00022737"/>
    </source>
</evidence>
<protein>
    <recommendedName>
        <fullName evidence="4">DYW domain-containing protein</fullName>
    </recommendedName>
</protein>
<dbReference type="EMBL" id="KI392442">
    <property type="protein sequence ID" value="ERN16509.1"/>
    <property type="molecule type" value="Genomic_DNA"/>
</dbReference>
<dbReference type="NCBIfam" id="TIGR00756">
    <property type="entry name" value="PPR"/>
    <property type="match status" value="5"/>
</dbReference>
<dbReference type="FunFam" id="1.25.40.10:FF:000679">
    <property type="entry name" value="Pentatricopeptide repeat-containing protein At5g03800"/>
    <property type="match status" value="1"/>
</dbReference>
<evidence type="ECO:0000259" key="4">
    <source>
        <dbReference type="Pfam" id="PF14432"/>
    </source>
</evidence>
<name>U5D279_AMBTC</name>
<dbReference type="InterPro" id="IPR046960">
    <property type="entry name" value="PPR_At4g14850-like_plant"/>
</dbReference>
<evidence type="ECO:0000313" key="6">
    <source>
        <dbReference type="Proteomes" id="UP000017836"/>
    </source>
</evidence>
<dbReference type="Pfam" id="PF14432">
    <property type="entry name" value="DYW_deaminase"/>
    <property type="match status" value="1"/>
</dbReference>
<accession>U5D279</accession>
<feature type="domain" description="DYW" evidence="4">
    <location>
        <begin position="552"/>
        <end position="642"/>
    </location>
</feature>
<gene>
    <name evidence="5" type="ORF">AMTR_s00031p00067070</name>
</gene>
<proteinExistence type="predicted"/>
<evidence type="ECO:0000313" key="5">
    <source>
        <dbReference type="EMBL" id="ERN16509.1"/>
    </source>
</evidence>
<dbReference type="Pfam" id="PF01535">
    <property type="entry name" value="PPR"/>
    <property type="match status" value="7"/>
</dbReference>
<organism evidence="5 6">
    <name type="scientific">Amborella trichopoda</name>
    <dbReference type="NCBI Taxonomy" id="13333"/>
    <lineage>
        <taxon>Eukaryota</taxon>
        <taxon>Viridiplantae</taxon>
        <taxon>Streptophyta</taxon>
        <taxon>Embryophyta</taxon>
        <taxon>Tracheophyta</taxon>
        <taxon>Spermatophyta</taxon>
        <taxon>Magnoliopsida</taxon>
        <taxon>Amborellales</taxon>
        <taxon>Amborellaceae</taxon>
        <taxon>Amborella</taxon>
    </lineage>
</organism>
<dbReference type="Pfam" id="PF13041">
    <property type="entry name" value="PPR_2"/>
    <property type="match status" value="2"/>
</dbReference>
<feature type="compositionally biased region" description="Acidic residues" evidence="3">
    <location>
        <begin position="387"/>
        <end position="404"/>
    </location>
</feature>
<dbReference type="PROSITE" id="PS51375">
    <property type="entry name" value="PPR"/>
    <property type="match status" value="4"/>
</dbReference>
<keyword evidence="6" id="KW-1185">Reference proteome</keyword>
<dbReference type="AlphaFoldDB" id="U5D279"/>
<dbReference type="eggNOG" id="KOG4197">
    <property type="taxonomic scope" value="Eukaryota"/>
</dbReference>
<dbReference type="STRING" id="13333.U5D279"/>
<feature type="region of interest" description="Disordered" evidence="3">
    <location>
        <begin position="387"/>
        <end position="406"/>
    </location>
</feature>
<dbReference type="InterPro" id="IPR011990">
    <property type="entry name" value="TPR-like_helical_dom_sf"/>
</dbReference>
<dbReference type="GO" id="GO:0009793">
    <property type="term" value="P:embryo development ending in seed dormancy"/>
    <property type="evidence" value="ECO:0007669"/>
    <property type="project" value="EnsemblPlants"/>
</dbReference>
<dbReference type="HOGENOM" id="CLU_002706_15_10_1"/>
<feature type="repeat" description="PPR" evidence="2">
    <location>
        <begin position="357"/>
        <end position="387"/>
    </location>
</feature>
<feature type="repeat" description="PPR" evidence="2">
    <location>
        <begin position="224"/>
        <end position="258"/>
    </location>
</feature>
<dbReference type="Gene3D" id="1.25.40.10">
    <property type="entry name" value="Tetratricopeptide repeat domain"/>
    <property type="match status" value="5"/>
</dbReference>
<dbReference type="FunFam" id="1.25.40.10:FF:000073">
    <property type="entry name" value="Pentatricopeptide repeat-containing protein chloroplastic"/>
    <property type="match status" value="1"/>
</dbReference>
<feature type="repeat" description="PPR" evidence="2">
    <location>
        <begin position="123"/>
        <end position="157"/>
    </location>
</feature>
<feature type="repeat" description="PPR" evidence="2">
    <location>
        <begin position="22"/>
        <end position="56"/>
    </location>
</feature>
<dbReference type="PANTHER" id="PTHR47926:SF512">
    <property type="entry name" value="REPEAT (PPR) SUPERFAMILY PROTEIN, PUTATIVE-RELATED"/>
    <property type="match status" value="1"/>
</dbReference>
<dbReference type="PANTHER" id="PTHR47926">
    <property type="entry name" value="PENTATRICOPEPTIDE REPEAT-CONTAINING PROTEIN"/>
    <property type="match status" value="1"/>
</dbReference>
<dbReference type="Gramene" id="ERN16509">
    <property type="protein sequence ID" value="ERN16509"/>
    <property type="gene ID" value="AMTR_s00031p00067070"/>
</dbReference>
<dbReference type="GO" id="GO:0008270">
    <property type="term" value="F:zinc ion binding"/>
    <property type="evidence" value="ECO:0007669"/>
    <property type="project" value="InterPro"/>
</dbReference>
<sequence>MYLKLGRFSDADKLFYCLPSPNLVSWTAMITGYAKSGQELKALSLFFKMRFSGLEPNQFGFVGVLIACSKILGLELGKQIHGLTLKMGFFSHVYVCNALIDFYVKCGSIVSAQLVFDKMGCRDLVSWNTVISGLAQGSKATCAFRCFRDMMEDGFLADQFSLSTLLMASTKVYSRERGKQVHAYALRAGFESSLSVNNALIGFYTKFGSIKEAANVFEKMGKRDVISWTGMLSGYSQHGLIDMAMHLFKKMPEKNLISYNALVAGLAQNCRGYQALKLFIEMVENGMELSGFTLTSVANACAMESAVEGCKQIHGFVMKSGFLGSSSCIGGALTDMYAKCGQMDDAQNLFDRLEHRDSIPWTSIMTGYARNGQPEKALSLFSKLYDDEDDDERDKERGDDDGEGDIERECGSSIDEIAFATILGVCGTLGFHEMGKQLHSLVIRNGFSSDRGVANAILTMYGKCDNLKDARKLFNLIPQHNLVSWNAFILLYVLHRLGGQALTIFREMEMARSWIVYQNQVHSFYARDRSHPQAYDIYSGLEILILECKKVGYVPDTSFVLHEVEEYQKEHFLLFHSSKMAVTFGLLMTDFGKPVRVVKNIRLCGDCHEFMKIVSTVTGREISLRDTTGFHFFKGGVCSCGDCL</sequence>
<dbReference type="GO" id="GO:0009451">
    <property type="term" value="P:RNA modification"/>
    <property type="evidence" value="ECO:0000318"/>
    <property type="project" value="GO_Central"/>
</dbReference>
<evidence type="ECO:0000256" key="3">
    <source>
        <dbReference type="SAM" id="MobiDB-lite"/>
    </source>
</evidence>
<reference evidence="6" key="1">
    <citation type="journal article" date="2013" name="Science">
        <title>The Amborella genome and the evolution of flowering plants.</title>
        <authorList>
            <consortium name="Amborella Genome Project"/>
        </authorList>
    </citation>
    <scope>NUCLEOTIDE SEQUENCE [LARGE SCALE GENOMIC DNA]</scope>
</reference>
<keyword evidence="1" id="KW-0677">Repeat</keyword>
<dbReference type="Proteomes" id="UP000017836">
    <property type="component" value="Unassembled WGS sequence"/>
</dbReference>
<dbReference type="InterPro" id="IPR032867">
    <property type="entry name" value="DYW_dom"/>
</dbReference>